<reference evidence="2 3" key="1">
    <citation type="submission" date="2022-12" db="EMBL/GenBank/DDBJ databases">
        <title>Genomic features and morphological characterization of a novel Knufia sp. strain isolated from spacecraft assembly facility.</title>
        <authorList>
            <person name="Teixeira M."/>
            <person name="Chander A.M."/>
            <person name="Stajich J.E."/>
            <person name="Venkateswaran K."/>
        </authorList>
    </citation>
    <scope>NUCLEOTIDE SEQUENCE [LARGE SCALE GENOMIC DNA]</scope>
    <source>
        <strain evidence="2 3">FJI-L2-BK-P2</strain>
    </source>
</reference>
<feature type="compositionally biased region" description="Low complexity" evidence="1">
    <location>
        <begin position="158"/>
        <end position="171"/>
    </location>
</feature>
<feature type="compositionally biased region" description="Acidic residues" evidence="1">
    <location>
        <begin position="7"/>
        <end position="26"/>
    </location>
</feature>
<comment type="caution">
    <text evidence="2">The sequence shown here is derived from an EMBL/GenBank/DDBJ whole genome shotgun (WGS) entry which is preliminary data.</text>
</comment>
<accession>A0AAN8ERX2</accession>
<protein>
    <submittedName>
        <fullName evidence="2">Uncharacterized protein</fullName>
    </submittedName>
</protein>
<proteinExistence type="predicted"/>
<gene>
    <name evidence="2" type="ORF">OHC33_004475</name>
</gene>
<organism evidence="2 3">
    <name type="scientific">Knufia fluminis</name>
    <dbReference type="NCBI Taxonomy" id="191047"/>
    <lineage>
        <taxon>Eukaryota</taxon>
        <taxon>Fungi</taxon>
        <taxon>Dikarya</taxon>
        <taxon>Ascomycota</taxon>
        <taxon>Pezizomycotina</taxon>
        <taxon>Eurotiomycetes</taxon>
        <taxon>Chaetothyriomycetidae</taxon>
        <taxon>Chaetothyriales</taxon>
        <taxon>Trichomeriaceae</taxon>
        <taxon>Knufia</taxon>
    </lineage>
</organism>
<feature type="region of interest" description="Disordered" evidence="1">
    <location>
        <begin position="1"/>
        <end position="49"/>
    </location>
</feature>
<sequence length="171" mass="17894">MARAAQEDDGDDEEGDEEQEGDDEADLGNVRDSRYLGGPSHPSVNDYSALQPDLTSQYVSDADAELLEVGPHGWQKANDTKNPATSSIQTISTQQALMQPPPSAPSDATKYSPAKHTNEPSPGQPPQPRAIGDASDGRSRNVNTGTGKSTNEVTTFNSVSASAPKSVAKGG</sequence>
<feature type="compositionally biased region" description="Polar residues" evidence="1">
    <location>
        <begin position="140"/>
        <end position="157"/>
    </location>
</feature>
<feature type="compositionally biased region" description="Polar residues" evidence="1">
    <location>
        <begin position="80"/>
        <end position="97"/>
    </location>
</feature>
<dbReference type="AlphaFoldDB" id="A0AAN8ERX2"/>
<evidence type="ECO:0000313" key="3">
    <source>
        <dbReference type="Proteomes" id="UP001316803"/>
    </source>
</evidence>
<name>A0AAN8ERX2_9EURO</name>
<keyword evidence="3" id="KW-1185">Reference proteome</keyword>
<dbReference type="EMBL" id="JAKLMC020000008">
    <property type="protein sequence ID" value="KAK5954750.1"/>
    <property type="molecule type" value="Genomic_DNA"/>
</dbReference>
<feature type="region of interest" description="Disordered" evidence="1">
    <location>
        <begin position="69"/>
        <end position="171"/>
    </location>
</feature>
<dbReference type="Proteomes" id="UP001316803">
    <property type="component" value="Unassembled WGS sequence"/>
</dbReference>
<evidence type="ECO:0000256" key="1">
    <source>
        <dbReference type="SAM" id="MobiDB-lite"/>
    </source>
</evidence>
<evidence type="ECO:0000313" key="2">
    <source>
        <dbReference type="EMBL" id="KAK5954750.1"/>
    </source>
</evidence>